<accession>A0ABW3Y084</accession>
<protein>
    <submittedName>
        <fullName evidence="1">Uncharacterized protein</fullName>
    </submittedName>
</protein>
<dbReference type="Proteomes" id="UP001597201">
    <property type="component" value="Unassembled WGS sequence"/>
</dbReference>
<dbReference type="EMBL" id="JBHTMY010000002">
    <property type="protein sequence ID" value="MFD1314561.1"/>
    <property type="molecule type" value="Genomic_DNA"/>
</dbReference>
<comment type="caution">
    <text evidence="1">The sequence shown here is derived from an EMBL/GenBank/DDBJ whole genome shotgun (WGS) entry which is preliminary data.</text>
</comment>
<keyword evidence="2" id="KW-1185">Reference proteome</keyword>
<evidence type="ECO:0000313" key="1">
    <source>
        <dbReference type="EMBL" id="MFD1314561.1"/>
    </source>
</evidence>
<proteinExistence type="predicted"/>
<organism evidence="1 2">
    <name type="scientific">Namhaeicola litoreus</name>
    <dbReference type="NCBI Taxonomy" id="1052145"/>
    <lineage>
        <taxon>Bacteria</taxon>
        <taxon>Pseudomonadati</taxon>
        <taxon>Bacteroidota</taxon>
        <taxon>Flavobacteriia</taxon>
        <taxon>Flavobacteriales</taxon>
        <taxon>Flavobacteriaceae</taxon>
        <taxon>Namhaeicola</taxon>
    </lineage>
</organism>
<evidence type="ECO:0000313" key="2">
    <source>
        <dbReference type="Proteomes" id="UP001597201"/>
    </source>
</evidence>
<dbReference type="RefSeq" id="WP_377176285.1">
    <property type="nucleotide sequence ID" value="NZ_JBHTMY010000002.1"/>
</dbReference>
<sequence>MNELIKFYDKAKERATNHMRKGQLNAYYKDLTEMHHYKRLIEAA</sequence>
<gene>
    <name evidence="1" type="ORF">ACFQ39_02950</name>
</gene>
<name>A0ABW3Y084_9FLAO</name>
<reference evidence="2" key="1">
    <citation type="journal article" date="2019" name="Int. J. Syst. Evol. Microbiol.">
        <title>The Global Catalogue of Microorganisms (GCM) 10K type strain sequencing project: providing services to taxonomists for standard genome sequencing and annotation.</title>
        <authorList>
            <consortium name="The Broad Institute Genomics Platform"/>
            <consortium name="The Broad Institute Genome Sequencing Center for Infectious Disease"/>
            <person name="Wu L."/>
            <person name="Ma J."/>
        </authorList>
    </citation>
    <scope>NUCLEOTIDE SEQUENCE [LARGE SCALE GENOMIC DNA]</scope>
    <source>
        <strain evidence="2">CCUG 61485</strain>
    </source>
</reference>